<evidence type="ECO:0000313" key="2">
    <source>
        <dbReference type="Proteomes" id="UP000272942"/>
    </source>
</evidence>
<dbReference type="AlphaFoldDB" id="A0A183BG10"/>
<accession>A0A183BG10</accession>
<reference evidence="3" key="1">
    <citation type="submission" date="2016-06" db="UniProtKB">
        <authorList>
            <consortium name="WormBaseParasite"/>
        </authorList>
    </citation>
    <scope>IDENTIFICATION</scope>
</reference>
<sequence length="123" mass="14035">MAPHSYLGARRLTVNMRPPQRYPWTFILADVSTGILGITFRQFYKLLVDSRGLRLIGFSNIKFTGLKAHTDVHRITGILPDSLDSFHSLMERFPNLTEPIEEINLVTDRVAHHIITKRPPVTA</sequence>
<dbReference type="WBParaSite" id="ECPE_0001819401-mRNA-1">
    <property type="protein sequence ID" value="ECPE_0001819401-mRNA-1"/>
    <property type="gene ID" value="ECPE_0001819401"/>
</dbReference>
<keyword evidence="2" id="KW-1185">Reference proteome</keyword>
<evidence type="ECO:0000313" key="1">
    <source>
        <dbReference type="EMBL" id="VDP95665.1"/>
    </source>
</evidence>
<evidence type="ECO:0000313" key="3">
    <source>
        <dbReference type="WBParaSite" id="ECPE_0001819401-mRNA-1"/>
    </source>
</evidence>
<protein>
    <submittedName>
        <fullName evidence="3">DUF4325 domain-containing protein</fullName>
    </submittedName>
</protein>
<proteinExistence type="predicted"/>
<name>A0A183BG10_9TREM</name>
<reference evidence="1 2" key="2">
    <citation type="submission" date="2018-11" db="EMBL/GenBank/DDBJ databases">
        <authorList>
            <consortium name="Pathogen Informatics"/>
        </authorList>
    </citation>
    <scope>NUCLEOTIDE SEQUENCE [LARGE SCALE GENOMIC DNA]</scope>
    <source>
        <strain evidence="1 2">Egypt</strain>
    </source>
</reference>
<dbReference type="OrthoDB" id="6424029at2759"/>
<dbReference type="Proteomes" id="UP000272942">
    <property type="component" value="Unassembled WGS sequence"/>
</dbReference>
<organism evidence="3">
    <name type="scientific">Echinostoma caproni</name>
    <dbReference type="NCBI Taxonomy" id="27848"/>
    <lineage>
        <taxon>Eukaryota</taxon>
        <taxon>Metazoa</taxon>
        <taxon>Spiralia</taxon>
        <taxon>Lophotrochozoa</taxon>
        <taxon>Platyhelminthes</taxon>
        <taxon>Trematoda</taxon>
        <taxon>Digenea</taxon>
        <taxon>Plagiorchiida</taxon>
        <taxon>Echinostomata</taxon>
        <taxon>Echinostomatoidea</taxon>
        <taxon>Echinostomatidae</taxon>
        <taxon>Echinostoma</taxon>
    </lineage>
</organism>
<gene>
    <name evidence="1" type="ORF">ECPE_LOCUS18145</name>
</gene>
<dbReference type="EMBL" id="UZAN01075060">
    <property type="protein sequence ID" value="VDP95665.1"/>
    <property type="molecule type" value="Genomic_DNA"/>
</dbReference>